<dbReference type="SUPFAM" id="SSF51126">
    <property type="entry name" value="Pectin lyase-like"/>
    <property type="match status" value="2"/>
</dbReference>
<reference evidence="2" key="1">
    <citation type="journal article" date="2014" name="Front. Microbiol.">
        <title>High frequency of phylogenetically diverse reductive dehalogenase-homologous genes in deep subseafloor sedimentary metagenomes.</title>
        <authorList>
            <person name="Kawai M."/>
            <person name="Futagami T."/>
            <person name="Toyoda A."/>
            <person name="Takaki Y."/>
            <person name="Nishi S."/>
            <person name="Hori S."/>
            <person name="Arai W."/>
            <person name="Tsubouchi T."/>
            <person name="Morono Y."/>
            <person name="Uchiyama I."/>
            <person name="Ito T."/>
            <person name="Fujiyama A."/>
            <person name="Inagaki F."/>
            <person name="Takami H."/>
        </authorList>
    </citation>
    <scope>NUCLEOTIDE SEQUENCE</scope>
    <source>
        <strain evidence="2">Expedition CK06-06</strain>
    </source>
</reference>
<dbReference type="AlphaFoldDB" id="X0VQ82"/>
<dbReference type="InterPro" id="IPR022441">
    <property type="entry name" value="Para_beta_helix_rpt-2"/>
</dbReference>
<protein>
    <recommendedName>
        <fullName evidence="1">Periplasmic copper-binding protein NosD beta helix domain-containing protein</fullName>
    </recommendedName>
</protein>
<evidence type="ECO:0000259" key="1">
    <source>
        <dbReference type="Pfam" id="PF05048"/>
    </source>
</evidence>
<dbReference type="Gene3D" id="2.160.20.10">
    <property type="entry name" value="Single-stranded right-handed beta-helix, Pectin lyase-like"/>
    <property type="match status" value="1"/>
</dbReference>
<dbReference type="InterPro" id="IPR006626">
    <property type="entry name" value="PbH1"/>
</dbReference>
<dbReference type="Pfam" id="PF05048">
    <property type="entry name" value="NosD"/>
    <property type="match status" value="1"/>
</dbReference>
<organism evidence="2">
    <name type="scientific">marine sediment metagenome</name>
    <dbReference type="NCBI Taxonomy" id="412755"/>
    <lineage>
        <taxon>unclassified sequences</taxon>
        <taxon>metagenomes</taxon>
        <taxon>ecological metagenomes</taxon>
    </lineage>
</organism>
<comment type="caution">
    <text evidence="2">The sequence shown here is derived from an EMBL/GenBank/DDBJ whole genome shotgun (WGS) entry which is preliminary data.</text>
</comment>
<dbReference type="SMART" id="SM00710">
    <property type="entry name" value="PbH1"/>
    <property type="match status" value="5"/>
</dbReference>
<sequence length="215" mass="23535">MPTPETYGCFNNTITENTANNNGMYGIHLYRFVSGNLINNTANNNVRGIYHEGYPTIISGNTVNYNYIGLSLLGPGSNSEISRNIAIGNRDIGIEINAFGFNLTENFMVGSGITLGSIDRTNHIDTTNLVNNKPIYYLINKTYPSPHILEDAGQIILINCTNILVKDVDVSYSSMGICIYNSNNITVLNVASSNNDYGVYLQNTNNSLIISSSLK</sequence>
<feature type="domain" description="Periplasmic copper-binding protein NosD beta helix" evidence="1">
    <location>
        <begin position="11"/>
        <end position="90"/>
    </location>
</feature>
<dbReference type="InterPro" id="IPR012334">
    <property type="entry name" value="Pectin_lyas_fold"/>
</dbReference>
<accession>X0VQ82</accession>
<dbReference type="NCBIfam" id="TIGR03804">
    <property type="entry name" value="para_beta_helix"/>
    <property type="match status" value="1"/>
</dbReference>
<proteinExistence type="predicted"/>
<dbReference type="EMBL" id="BARS01023659">
    <property type="protein sequence ID" value="GAG13317.1"/>
    <property type="molecule type" value="Genomic_DNA"/>
</dbReference>
<name>X0VQ82_9ZZZZ</name>
<evidence type="ECO:0000313" key="2">
    <source>
        <dbReference type="EMBL" id="GAG13317.1"/>
    </source>
</evidence>
<gene>
    <name evidence="2" type="ORF">S01H1_37657</name>
</gene>
<dbReference type="InterPro" id="IPR011050">
    <property type="entry name" value="Pectin_lyase_fold/virulence"/>
</dbReference>
<feature type="non-terminal residue" evidence="2">
    <location>
        <position position="215"/>
    </location>
</feature>
<dbReference type="InterPro" id="IPR007742">
    <property type="entry name" value="NosD_dom"/>
</dbReference>